<dbReference type="CDD" id="cd06580">
    <property type="entry name" value="TM_PBP1_transp_TpRbsC_like"/>
    <property type="match status" value="1"/>
</dbReference>
<keyword evidence="2" id="KW-1003">Cell membrane</keyword>
<comment type="subcellular location">
    <subcellularLocation>
        <location evidence="1">Cell membrane</location>
        <topology evidence="1">Multi-pass membrane protein</topology>
    </subcellularLocation>
</comment>
<dbReference type="AlphaFoldDB" id="G8QTR9"/>
<sequence>MQIGVSIIHSSVIIMTPLLLAALGGLFTELTGMLNIALEGLLLFGAFFGILGTYYTSSIFLGVCCGIVGSMVLSALLATITLNLKANVFITGLAANLFASGVTVVLAFKLFKNKGVLVFDTIPSLPVYSIPLIKDIPVLGSLFSGYSAFVYISWLLLLIGYLVLEKTVFGFRLRATGLNAQALASLGLRENRYRFIAFLISGFTCGIGGAMLTLNLGAFVPNITAGKGWIALVVIFLGNKKPVGLLVASLVFGLSDAFSNYAQGAFNIPSDFILAIPYVVTLVAMLGYSVFEKKKNTI</sequence>
<keyword evidence="3 6" id="KW-0812">Transmembrane</keyword>
<reference evidence="7 8" key="1">
    <citation type="submission" date="2011-11" db="EMBL/GenBank/DDBJ databases">
        <title>Complete sequence of Spirochaeta sp. grapes.</title>
        <authorList>
            <consortium name="US DOE Joint Genome Institute"/>
            <person name="Lucas S."/>
            <person name="Han J."/>
            <person name="Lapidus A."/>
            <person name="Cheng J.-F."/>
            <person name="Goodwin L."/>
            <person name="Pitluck S."/>
            <person name="Peters L."/>
            <person name="Ovchinnikova G."/>
            <person name="Munk A.C."/>
            <person name="Detter J.C."/>
            <person name="Han C."/>
            <person name="Tapia R."/>
            <person name="Land M."/>
            <person name="Hauser L."/>
            <person name="Kyrpides N."/>
            <person name="Ivanova N."/>
            <person name="Pagani I."/>
            <person name="Ritalahtilisa K."/>
            <person name="Loeffler F."/>
            <person name="Woyke T."/>
        </authorList>
    </citation>
    <scope>NUCLEOTIDE SEQUENCE [LARGE SCALE GENOMIC DNA]</scope>
    <source>
        <strain evidence="8">ATCC BAA-1885 / DSM 22778 / Grapes</strain>
    </source>
</reference>
<evidence type="ECO:0000256" key="1">
    <source>
        <dbReference type="ARBA" id="ARBA00004651"/>
    </source>
</evidence>
<evidence type="ECO:0000256" key="6">
    <source>
        <dbReference type="SAM" id="Phobius"/>
    </source>
</evidence>
<accession>G8QTR9</accession>
<feature type="transmembrane region" description="Helical" evidence="6">
    <location>
        <begin position="7"/>
        <end position="27"/>
    </location>
</feature>
<dbReference type="HOGENOM" id="CLU_040769_1_3_12"/>
<evidence type="ECO:0000256" key="3">
    <source>
        <dbReference type="ARBA" id="ARBA00022692"/>
    </source>
</evidence>
<keyword evidence="5 6" id="KW-0472">Membrane</keyword>
<feature type="transmembrane region" description="Helical" evidence="6">
    <location>
        <begin position="245"/>
        <end position="266"/>
    </location>
</feature>
<feature type="transmembrane region" description="Helical" evidence="6">
    <location>
        <begin position="272"/>
        <end position="291"/>
    </location>
</feature>
<dbReference type="InterPro" id="IPR001851">
    <property type="entry name" value="ABC_transp_permease"/>
</dbReference>
<keyword evidence="8" id="KW-1185">Reference proteome</keyword>
<evidence type="ECO:0000313" key="8">
    <source>
        <dbReference type="Proteomes" id="UP000005632"/>
    </source>
</evidence>
<dbReference type="OrthoDB" id="370051at2"/>
<dbReference type="STRING" id="158190.SpiGrapes_0170"/>
<keyword evidence="4 6" id="KW-1133">Transmembrane helix</keyword>
<dbReference type="Pfam" id="PF02653">
    <property type="entry name" value="BPD_transp_2"/>
    <property type="match status" value="1"/>
</dbReference>
<dbReference type="RefSeq" id="WP_014268883.1">
    <property type="nucleotide sequence ID" value="NC_016633.1"/>
</dbReference>
<dbReference type="EMBL" id="CP003155">
    <property type="protein sequence ID" value="AEV28034.1"/>
    <property type="molecule type" value="Genomic_DNA"/>
</dbReference>
<proteinExistence type="predicted"/>
<name>G8QTR9_SPHPG</name>
<evidence type="ECO:0000256" key="5">
    <source>
        <dbReference type="ARBA" id="ARBA00023136"/>
    </source>
</evidence>
<feature type="transmembrane region" description="Helical" evidence="6">
    <location>
        <begin position="115"/>
        <end position="133"/>
    </location>
</feature>
<feature type="transmembrane region" description="Helical" evidence="6">
    <location>
        <begin position="219"/>
        <end position="238"/>
    </location>
</feature>
<gene>
    <name evidence="7" type="ordered locus">SpiGrapes_0170</name>
</gene>
<organism evidence="7 8">
    <name type="scientific">Sphaerochaeta pleomorpha (strain ATCC BAA-1885 / DSM 22778 / Grapes)</name>
    <dbReference type="NCBI Taxonomy" id="158190"/>
    <lineage>
        <taxon>Bacteria</taxon>
        <taxon>Pseudomonadati</taxon>
        <taxon>Spirochaetota</taxon>
        <taxon>Spirochaetia</taxon>
        <taxon>Spirochaetales</taxon>
        <taxon>Sphaerochaetaceae</taxon>
        <taxon>Sphaerochaeta</taxon>
    </lineage>
</organism>
<evidence type="ECO:0000256" key="4">
    <source>
        <dbReference type="ARBA" id="ARBA00022989"/>
    </source>
</evidence>
<dbReference type="KEGG" id="sgp:SpiGrapes_0170"/>
<dbReference type="GO" id="GO:0005886">
    <property type="term" value="C:plasma membrane"/>
    <property type="evidence" value="ECO:0007669"/>
    <property type="project" value="UniProtKB-SubCell"/>
</dbReference>
<feature type="transmembrane region" description="Helical" evidence="6">
    <location>
        <begin position="33"/>
        <end position="52"/>
    </location>
</feature>
<dbReference type="PANTHER" id="PTHR43370">
    <property type="entry name" value="SUGAR ABC TRANSPORTER INTEGRAL MEMBRANE PROTEIN-RELATED"/>
    <property type="match status" value="1"/>
</dbReference>
<dbReference type="PANTHER" id="PTHR43370:SF1">
    <property type="entry name" value="GUANOSINE ABC TRANSPORTER PERMEASE PROTEIN NUPQ"/>
    <property type="match status" value="1"/>
</dbReference>
<feature type="transmembrane region" description="Helical" evidence="6">
    <location>
        <begin position="195"/>
        <end position="213"/>
    </location>
</feature>
<dbReference type="GO" id="GO:0022857">
    <property type="term" value="F:transmembrane transporter activity"/>
    <property type="evidence" value="ECO:0007669"/>
    <property type="project" value="InterPro"/>
</dbReference>
<evidence type="ECO:0000313" key="7">
    <source>
        <dbReference type="EMBL" id="AEV28034.1"/>
    </source>
</evidence>
<feature type="transmembrane region" description="Helical" evidence="6">
    <location>
        <begin position="59"/>
        <end position="82"/>
    </location>
</feature>
<evidence type="ECO:0000256" key="2">
    <source>
        <dbReference type="ARBA" id="ARBA00022475"/>
    </source>
</evidence>
<feature type="transmembrane region" description="Helical" evidence="6">
    <location>
        <begin position="145"/>
        <end position="164"/>
    </location>
</feature>
<feature type="transmembrane region" description="Helical" evidence="6">
    <location>
        <begin position="88"/>
        <end position="108"/>
    </location>
</feature>
<protein>
    <submittedName>
        <fullName evidence="7">Putative ABC-type transport system, permease component</fullName>
    </submittedName>
</protein>
<dbReference type="eggNOG" id="COG1079">
    <property type="taxonomic scope" value="Bacteria"/>
</dbReference>
<dbReference type="Proteomes" id="UP000005632">
    <property type="component" value="Chromosome"/>
</dbReference>